<gene>
    <name evidence="3" type="ORF">NK718_13755</name>
</gene>
<comment type="caution">
    <text evidence="3">The sequence shown here is derived from an EMBL/GenBank/DDBJ whole genome shotgun (WGS) entry which is preliminary data.</text>
</comment>
<sequence length="243" mass="26955">MTASTASVPDPRTGLPIGPEVASHAARRPERTTLAGRYVTLAPLDPERHAAELFAETHGEGEGAMWQYLGDGPFADLSAFTASLRAKAASADPLFFAILDAASGRALGYQTLMRIDAPNRVVEVGNIVYGRSLQRTPGATEAQYLFARHVFDDLGYRRYEWKCNACNAPSQRAARRFGFSYEGLFRQHMIVKGRNRDTAWFSMLDHEWPARRAAFEAWLNPDNFDADGRQRRSLSDFAGAPLT</sequence>
<feature type="domain" description="N-acetyltransferase" evidence="2">
    <location>
        <begin position="40"/>
        <end position="179"/>
    </location>
</feature>
<evidence type="ECO:0000259" key="2">
    <source>
        <dbReference type="Pfam" id="PF13302"/>
    </source>
</evidence>
<dbReference type="SUPFAM" id="SSF55729">
    <property type="entry name" value="Acyl-CoA N-acyltransferases (Nat)"/>
    <property type="match status" value="1"/>
</dbReference>
<evidence type="ECO:0000313" key="3">
    <source>
        <dbReference type="EMBL" id="MCP8939587.1"/>
    </source>
</evidence>
<evidence type="ECO:0000256" key="1">
    <source>
        <dbReference type="SAM" id="MobiDB-lite"/>
    </source>
</evidence>
<protein>
    <submittedName>
        <fullName evidence="3">GNAT family N-acetyltransferase</fullName>
    </submittedName>
</protein>
<dbReference type="Proteomes" id="UP001205890">
    <property type="component" value="Unassembled WGS sequence"/>
</dbReference>
<dbReference type="Gene3D" id="3.40.630.30">
    <property type="match status" value="1"/>
</dbReference>
<accession>A0ABT1LDJ7</accession>
<dbReference type="InterPro" id="IPR000182">
    <property type="entry name" value="GNAT_dom"/>
</dbReference>
<dbReference type="PANTHER" id="PTHR43441:SF2">
    <property type="entry name" value="FAMILY ACETYLTRANSFERASE, PUTATIVE (AFU_ORTHOLOGUE AFUA_7G00850)-RELATED"/>
    <property type="match status" value="1"/>
</dbReference>
<dbReference type="PANTHER" id="PTHR43441">
    <property type="entry name" value="RIBOSOMAL-PROTEIN-SERINE ACETYLTRANSFERASE"/>
    <property type="match status" value="1"/>
</dbReference>
<evidence type="ECO:0000313" key="4">
    <source>
        <dbReference type="Proteomes" id="UP001205890"/>
    </source>
</evidence>
<dbReference type="EMBL" id="JANCLU010000013">
    <property type="protein sequence ID" value="MCP8939587.1"/>
    <property type="molecule type" value="Genomic_DNA"/>
</dbReference>
<name>A0ABT1LDJ7_9HYPH</name>
<dbReference type="Pfam" id="PF13302">
    <property type="entry name" value="Acetyltransf_3"/>
    <property type="match status" value="1"/>
</dbReference>
<dbReference type="RefSeq" id="WP_254743342.1">
    <property type="nucleotide sequence ID" value="NZ_JANCLU010000013.1"/>
</dbReference>
<keyword evidence="4" id="KW-1185">Reference proteome</keyword>
<organism evidence="3 4">
    <name type="scientific">Alsobacter ponti</name>
    <dbReference type="NCBI Taxonomy" id="2962936"/>
    <lineage>
        <taxon>Bacteria</taxon>
        <taxon>Pseudomonadati</taxon>
        <taxon>Pseudomonadota</taxon>
        <taxon>Alphaproteobacteria</taxon>
        <taxon>Hyphomicrobiales</taxon>
        <taxon>Alsobacteraceae</taxon>
        <taxon>Alsobacter</taxon>
    </lineage>
</organism>
<dbReference type="InterPro" id="IPR051908">
    <property type="entry name" value="Ribosomal_N-acetyltransferase"/>
</dbReference>
<reference evidence="3 4" key="1">
    <citation type="submission" date="2022-07" db="EMBL/GenBank/DDBJ databases">
        <authorList>
            <person name="Li W.-J."/>
            <person name="Deng Q.-Q."/>
        </authorList>
    </citation>
    <scope>NUCLEOTIDE SEQUENCE [LARGE SCALE GENOMIC DNA]</scope>
    <source>
        <strain evidence="3 4">SYSU M60028</strain>
    </source>
</reference>
<dbReference type="InterPro" id="IPR016181">
    <property type="entry name" value="Acyl_CoA_acyltransferase"/>
</dbReference>
<proteinExistence type="predicted"/>
<feature type="region of interest" description="Disordered" evidence="1">
    <location>
        <begin position="1"/>
        <end position="27"/>
    </location>
</feature>